<organism evidence="1 2">
    <name type="scientific">Cenarchaeum symbiosum (strain A)</name>
    <dbReference type="NCBI Taxonomy" id="414004"/>
    <lineage>
        <taxon>Archaea</taxon>
        <taxon>Nitrososphaerota</taxon>
        <taxon>Candidatus Cenarchaeales</taxon>
        <taxon>Candidatus Cenarchaeaceae</taxon>
        <taxon>Candidatus Cenarchaeum</taxon>
    </lineage>
</organism>
<keyword evidence="2" id="KW-1185">Reference proteome</keyword>
<gene>
    <name evidence="1" type="ordered locus">CENSYa_1191</name>
</gene>
<dbReference type="EMBL" id="DP000238">
    <property type="protein sequence ID" value="ABK77815.1"/>
    <property type="molecule type" value="Genomic_DNA"/>
</dbReference>
<dbReference type="Proteomes" id="UP000000758">
    <property type="component" value="Chromosome"/>
</dbReference>
<evidence type="ECO:0000313" key="2">
    <source>
        <dbReference type="Proteomes" id="UP000000758"/>
    </source>
</evidence>
<dbReference type="KEGG" id="csy:CENSYa_1191"/>
<dbReference type="EnsemblBacteria" id="ABK77815">
    <property type="protein sequence ID" value="ABK77815"/>
    <property type="gene ID" value="CENSYa_1191"/>
</dbReference>
<dbReference type="HOGENOM" id="CLU_1880973_0_0_2"/>
<protein>
    <submittedName>
        <fullName evidence="1">Uncharacterized protein</fullName>
    </submittedName>
</protein>
<name>A0RWU8_CENSY</name>
<evidence type="ECO:0000313" key="1">
    <source>
        <dbReference type="EMBL" id="ABK77815.1"/>
    </source>
</evidence>
<dbReference type="AlphaFoldDB" id="A0RWU8"/>
<reference evidence="1 2" key="1">
    <citation type="journal article" date="2006" name="Proc. Natl. Acad. Sci. U.S.A.">
        <title>Genomic analysis of the uncultivated marine crenarchaeote Cenarchaeum symbiosum.</title>
        <authorList>
            <person name="Hallam S.J."/>
            <person name="Konstantinidis K.T."/>
            <person name="Putnam N."/>
            <person name="Schleper C."/>
            <person name="Watanabe Y."/>
            <person name="Sugahara J."/>
            <person name="Preston C."/>
            <person name="de la Torre J."/>
            <person name="Richardson P.M."/>
            <person name="DeLong E.F."/>
        </authorList>
    </citation>
    <scope>NUCLEOTIDE SEQUENCE [LARGE SCALE GENOMIC DNA]</scope>
    <source>
        <strain evidence="2">A</strain>
    </source>
</reference>
<proteinExistence type="predicted"/>
<sequence length="135" mass="15462">MSMATNRLQANTSIKIYRMMSPPFLACTASPNIFLNPANTISTDVLRPYPISLSHSSYWPTWALTTNCPARQPVPNLEFILIVEMNMWNCRHGNLQFLDSYLGSSLNIRNVLAELLDFYGHAFFCHSIEHKTYNM</sequence>
<accession>A0RWU8</accession>